<accession>A0A2Z3JAS4</accession>
<organism evidence="2 3">
    <name type="scientific">Deinococcus irradiatisoli</name>
    <dbReference type="NCBI Taxonomy" id="2202254"/>
    <lineage>
        <taxon>Bacteria</taxon>
        <taxon>Thermotogati</taxon>
        <taxon>Deinococcota</taxon>
        <taxon>Deinococci</taxon>
        <taxon>Deinococcales</taxon>
        <taxon>Deinococcaceae</taxon>
        <taxon>Deinococcus</taxon>
    </lineage>
</organism>
<dbReference type="EMBL" id="CP029494">
    <property type="protein sequence ID" value="AWN22207.1"/>
    <property type="molecule type" value="Genomic_DNA"/>
</dbReference>
<sequence length="165" mass="17684">MADLVKITALGQTYRSQGKRYGPFTATAETPFLEVPEGLALATGAPIFDGEVEPEVGAEIQELLDANNSLETALDKANDELSKVTAERDDLQRRLQETEAQLRYMHEDVLPEAKRQQEADRARIAELEAAALPPVIAEPATTPEAGSEPDDGAAKPAASKKGSKA</sequence>
<name>A0A2Z3JAS4_9DEIO</name>
<evidence type="ECO:0000313" key="2">
    <source>
        <dbReference type="EMBL" id="AWN22207.1"/>
    </source>
</evidence>
<reference evidence="2 3" key="1">
    <citation type="submission" date="2018-05" db="EMBL/GenBank/DDBJ databases">
        <title>Complete Genome Sequence of Deinococcus sp. strain 17bor-2.</title>
        <authorList>
            <person name="Srinivasan S."/>
        </authorList>
    </citation>
    <scope>NUCLEOTIDE SEQUENCE [LARGE SCALE GENOMIC DNA]</scope>
    <source>
        <strain evidence="2 3">17bor-2</strain>
    </source>
</reference>
<feature type="compositionally biased region" description="Basic and acidic residues" evidence="1">
    <location>
        <begin position="109"/>
        <end position="126"/>
    </location>
</feature>
<feature type="compositionally biased region" description="Low complexity" evidence="1">
    <location>
        <begin position="154"/>
        <end position="165"/>
    </location>
</feature>
<proteinExistence type="predicted"/>
<keyword evidence="3" id="KW-1185">Reference proteome</keyword>
<feature type="compositionally biased region" description="Low complexity" evidence="1">
    <location>
        <begin position="127"/>
        <end position="140"/>
    </location>
</feature>
<dbReference type="Proteomes" id="UP000245368">
    <property type="component" value="Chromosome"/>
</dbReference>
<protein>
    <submittedName>
        <fullName evidence="2">Uncharacterized protein</fullName>
    </submittedName>
</protein>
<feature type="region of interest" description="Disordered" evidence="1">
    <location>
        <begin position="109"/>
        <end position="165"/>
    </location>
</feature>
<evidence type="ECO:0000256" key="1">
    <source>
        <dbReference type="SAM" id="MobiDB-lite"/>
    </source>
</evidence>
<dbReference type="KEGG" id="dez:DKM44_02290"/>
<dbReference type="AlphaFoldDB" id="A0A2Z3JAS4"/>
<evidence type="ECO:0000313" key="3">
    <source>
        <dbReference type="Proteomes" id="UP000245368"/>
    </source>
</evidence>
<gene>
    <name evidence="2" type="ORF">DKM44_02290</name>
</gene>
<dbReference type="RefSeq" id="WP_109825060.1">
    <property type="nucleotide sequence ID" value="NZ_CP029494.1"/>
</dbReference>
<dbReference type="OrthoDB" id="77102at2"/>